<evidence type="ECO:0000313" key="2">
    <source>
        <dbReference type="Proteomes" id="UP000215145"/>
    </source>
</evidence>
<protein>
    <recommendedName>
        <fullName evidence="3">Pentapeptide repeat-containing protein</fullName>
    </recommendedName>
</protein>
<dbReference type="Pfam" id="PF00805">
    <property type="entry name" value="Pentapeptide"/>
    <property type="match status" value="2"/>
</dbReference>
<evidence type="ECO:0008006" key="3">
    <source>
        <dbReference type="Google" id="ProtNLM"/>
    </source>
</evidence>
<keyword evidence="2" id="KW-1185">Reference proteome</keyword>
<gene>
    <name evidence="1" type="ORF">CGZ75_10705</name>
</gene>
<dbReference type="RefSeq" id="WP_089524146.1">
    <property type="nucleotide sequence ID" value="NZ_NMUQ01000001.1"/>
</dbReference>
<comment type="caution">
    <text evidence="1">The sequence shown here is derived from an EMBL/GenBank/DDBJ whole genome shotgun (WGS) entry which is preliminary data.</text>
</comment>
<dbReference type="OrthoDB" id="9786032at2"/>
<dbReference type="SUPFAM" id="SSF141571">
    <property type="entry name" value="Pentapeptide repeat-like"/>
    <property type="match status" value="1"/>
</dbReference>
<name>A0A229P5D4_9BACL</name>
<evidence type="ECO:0000313" key="1">
    <source>
        <dbReference type="EMBL" id="OXM17069.1"/>
    </source>
</evidence>
<dbReference type="Gene3D" id="2.160.20.80">
    <property type="entry name" value="E3 ubiquitin-protein ligase SopA"/>
    <property type="match status" value="2"/>
</dbReference>
<accession>A0A229P5D4</accession>
<sequence length="125" mass="14269">MGESNFDDIDLYKTRFVNINLESSKFDDINMSKAFFHNINMHLAKFNEIGLWEIEVGQCEMGGAYFHDIKSDGKSNRFENVELNGTSFLNCNLSNVDIKDCDIKGLKINGVSIEELLEQYQGSKE</sequence>
<dbReference type="EMBL" id="NMUQ01000001">
    <property type="protein sequence ID" value="OXM17069.1"/>
    <property type="molecule type" value="Genomic_DNA"/>
</dbReference>
<reference evidence="1 2" key="1">
    <citation type="submission" date="2017-07" db="EMBL/GenBank/DDBJ databases">
        <title>Paenibacillus herberti R33 genome sequencing and assembly.</title>
        <authorList>
            <person name="Su W."/>
        </authorList>
    </citation>
    <scope>NUCLEOTIDE SEQUENCE [LARGE SCALE GENOMIC DNA]</scope>
    <source>
        <strain evidence="1 2">R33</strain>
    </source>
</reference>
<proteinExistence type="predicted"/>
<dbReference type="InterPro" id="IPR001646">
    <property type="entry name" value="5peptide_repeat"/>
</dbReference>
<organism evidence="1 2">
    <name type="scientific">Paenibacillus herberti</name>
    <dbReference type="NCBI Taxonomy" id="1619309"/>
    <lineage>
        <taxon>Bacteria</taxon>
        <taxon>Bacillati</taxon>
        <taxon>Bacillota</taxon>
        <taxon>Bacilli</taxon>
        <taxon>Bacillales</taxon>
        <taxon>Paenibacillaceae</taxon>
        <taxon>Paenibacillus</taxon>
    </lineage>
</organism>
<dbReference type="AlphaFoldDB" id="A0A229P5D4"/>
<dbReference type="Proteomes" id="UP000215145">
    <property type="component" value="Unassembled WGS sequence"/>
</dbReference>